<gene>
    <name evidence="2" type="ORF">CLCR_07630</name>
</gene>
<feature type="compositionally biased region" description="Low complexity" evidence="1">
    <location>
        <begin position="32"/>
        <end position="45"/>
    </location>
</feature>
<dbReference type="VEuPathDB" id="FungiDB:CLCR_07630"/>
<feature type="region of interest" description="Disordered" evidence="1">
    <location>
        <begin position="1"/>
        <end position="123"/>
    </location>
</feature>
<dbReference type="EMBL" id="LGRB01000010">
    <property type="protein sequence ID" value="OCT50337.1"/>
    <property type="molecule type" value="Genomic_DNA"/>
</dbReference>
<organism evidence="2 3">
    <name type="scientific">Cladophialophora carrionii</name>
    <dbReference type="NCBI Taxonomy" id="86049"/>
    <lineage>
        <taxon>Eukaryota</taxon>
        <taxon>Fungi</taxon>
        <taxon>Dikarya</taxon>
        <taxon>Ascomycota</taxon>
        <taxon>Pezizomycotina</taxon>
        <taxon>Eurotiomycetes</taxon>
        <taxon>Chaetothyriomycetidae</taxon>
        <taxon>Chaetothyriales</taxon>
        <taxon>Herpotrichiellaceae</taxon>
        <taxon>Cladophialophora</taxon>
    </lineage>
</organism>
<evidence type="ECO:0000256" key="1">
    <source>
        <dbReference type="SAM" id="MobiDB-lite"/>
    </source>
</evidence>
<proteinExistence type="predicted"/>
<comment type="caution">
    <text evidence="2">The sequence shown here is derived from an EMBL/GenBank/DDBJ whole genome shotgun (WGS) entry which is preliminary data.</text>
</comment>
<protein>
    <submittedName>
        <fullName evidence="2">Uncharacterized protein</fullName>
    </submittedName>
</protein>
<feature type="compositionally biased region" description="Basic residues" evidence="1">
    <location>
        <begin position="54"/>
        <end position="64"/>
    </location>
</feature>
<dbReference type="Proteomes" id="UP000094526">
    <property type="component" value="Unassembled WGS sequence"/>
</dbReference>
<dbReference type="AlphaFoldDB" id="A0A1C1CPA1"/>
<evidence type="ECO:0000313" key="3">
    <source>
        <dbReference type="Proteomes" id="UP000094526"/>
    </source>
</evidence>
<evidence type="ECO:0000313" key="2">
    <source>
        <dbReference type="EMBL" id="OCT50337.1"/>
    </source>
</evidence>
<sequence length="159" mass="16994">MAPAHHSKKYAVASEKSSGTGNLNMRAGSLNPHLHQSPPQPSQQHAQMITARNNSKHSARHAQPHAHAQQLQQQQKQAPHPNLAQAVAPARHLNSSPAGDTGAGPGQVQGHGPGDRDHQLHCAQQRPQSLVLGYDPGPCFEWPTLPGPHLPAMILTCRA</sequence>
<name>A0A1C1CPA1_9EURO</name>
<feature type="compositionally biased region" description="Low complexity" evidence="1">
    <location>
        <begin position="65"/>
        <end position="81"/>
    </location>
</feature>
<reference evidence="3" key="1">
    <citation type="submission" date="2015-07" db="EMBL/GenBank/DDBJ databases">
        <authorList>
            <person name="Teixeira M.M."/>
            <person name="Souza R.C."/>
            <person name="Almeida L.G."/>
            <person name="Vicente V.A."/>
            <person name="de Hoog S."/>
            <person name="Bocca A.L."/>
            <person name="de Almeida S.R."/>
            <person name="Vasconcelos A.T."/>
            <person name="Felipe M.S."/>
        </authorList>
    </citation>
    <scope>NUCLEOTIDE SEQUENCE [LARGE SCALE GENOMIC DNA]</scope>
    <source>
        <strain evidence="3">KSF</strain>
    </source>
</reference>
<accession>A0A1C1CPA1</accession>
<keyword evidence="3" id="KW-1185">Reference proteome</keyword>
<feature type="compositionally biased region" description="Gly residues" evidence="1">
    <location>
        <begin position="101"/>
        <end position="112"/>
    </location>
</feature>